<evidence type="ECO:0000313" key="2">
    <source>
        <dbReference type="EMBL" id="AQP98323.1"/>
    </source>
</evidence>
<dbReference type="InterPro" id="IPR039442">
    <property type="entry name" value="Mrr-like_dom"/>
</dbReference>
<gene>
    <name evidence="2" type="ORF">B0W48_00045</name>
    <name evidence="3" type="ORF">B0W48_03570</name>
</gene>
<dbReference type="GO" id="GO:0003676">
    <property type="term" value="F:nucleic acid binding"/>
    <property type="evidence" value="ECO:0007669"/>
    <property type="project" value="InterPro"/>
</dbReference>
<protein>
    <recommendedName>
        <fullName evidence="1">Mrr-like domain-containing protein</fullName>
    </recommendedName>
</protein>
<sequence length="422" mass="46871">MVPMQKKSVPKPPLYQGHAISLNQLTPDDFEDFTYQCLTILGEHIGFEMQSGRQPAADQGFDCVAKTLDTKSIVCIQCKRYSSNSLSVDIIAKEIIKVALDAATNDSIVEQQYIITSGTVASNLRKALRQNNYTDIKSKCKEIISNGEFQPNLLKRIEELGLSSYTVVSDYLDNINKLKVWSGTDFTSNLLIIWDQLTNIIEKHYAVEKVLQDSPTPNFNTIEYCKNVAKKGNQFVGLWYSYTNLPSNLTSNTPVKTIGSDFLSTSDIASLLRSGNNVVLSSLGGSGKSSTLINLASTLVKDESDIEFLPVLVKLRSYSRGNLDKAINQSLDISYGSWRSLPYKFILLLDGLDEMIQSDTQAFFDELSAIIGNNAFILSSRNTGVYVATYADKVDICLEVKPLSYRDVVNISSKSMLESEQK</sequence>
<dbReference type="Gene3D" id="3.40.1350.10">
    <property type="match status" value="1"/>
</dbReference>
<feature type="domain" description="Mrr-like" evidence="1">
    <location>
        <begin position="53"/>
        <end position="134"/>
    </location>
</feature>
<dbReference type="Proteomes" id="UP000188243">
    <property type="component" value="Chromosome"/>
</dbReference>
<dbReference type="InterPro" id="IPR027417">
    <property type="entry name" value="P-loop_NTPase"/>
</dbReference>
<dbReference type="Pfam" id="PF13156">
    <property type="entry name" value="Mrr_cat_2"/>
    <property type="match status" value="1"/>
</dbReference>
<dbReference type="Gene3D" id="3.40.50.300">
    <property type="entry name" value="P-loop containing nucleotide triphosphate hydrolases"/>
    <property type="match status" value="1"/>
</dbReference>
<name>A0A1Q2GV20_9GAMM</name>
<accession>A0A1Q2GV20</accession>
<dbReference type="SUPFAM" id="SSF52540">
    <property type="entry name" value="P-loop containing nucleoside triphosphate hydrolases"/>
    <property type="match status" value="1"/>
</dbReference>
<dbReference type="KEGG" id="paln:B0W48_00045"/>
<dbReference type="EMBL" id="CP019628">
    <property type="protein sequence ID" value="AQP98323.1"/>
    <property type="molecule type" value="Genomic_DNA"/>
</dbReference>
<evidence type="ECO:0000313" key="4">
    <source>
        <dbReference type="Proteomes" id="UP000188243"/>
    </source>
</evidence>
<reference evidence="3 4" key="1">
    <citation type="submission" date="2017-02" db="EMBL/GenBank/DDBJ databases">
        <title>Complete genome sequence of the cold-active Pseudoalteromonas aliena strain EH1 isolated from Arctic seawater.</title>
        <authorList>
            <person name="Kim E."/>
            <person name="Heo E."/>
            <person name="Kim H."/>
            <person name="Kim D."/>
        </authorList>
    </citation>
    <scope>NUCLEOTIDE SEQUENCE [LARGE SCALE GENOMIC DNA]</scope>
    <source>
        <strain evidence="3 4">EH1</strain>
    </source>
</reference>
<evidence type="ECO:0000313" key="3">
    <source>
        <dbReference type="EMBL" id="AQP98956.1"/>
    </source>
</evidence>
<dbReference type="EMBL" id="CP019628">
    <property type="protein sequence ID" value="AQP98956.1"/>
    <property type="molecule type" value="Genomic_DNA"/>
</dbReference>
<evidence type="ECO:0000259" key="1">
    <source>
        <dbReference type="Pfam" id="PF13156"/>
    </source>
</evidence>
<dbReference type="AlphaFoldDB" id="A0A1Q2GV20"/>
<dbReference type="KEGG" id="paln:B0W48_03570"/>
<dbReference type="InterPro" id="IPR011856">
    <property type="entry name" value="tRNA_endonuc-like_dom_sf"/>
</dbReference>
<organism evidence="3 4">
    <name type="scientific">Pseudoalteromonas aliena</name>
    <dbReference type="NCBI Taxonomy" id="247523"/>
    <lineage>
        <taxon>Bacteria</taxon>
        <taxon>Pseudomonadati</taxon>
        <taxon>Pseudomonadota</taxon>
        <taxon>Gammaproteobacteria</taxon>
        <taxon>Alteromonadales</taxon>
        <taxon>Pseudoalteromonadaceae</taxon>
        <taxon>Pseudoalteromonas</taxon>
    </lineage>
</organism>
<proteinExistence type="predicted"/>